<gene>
    <name evidence="1" type="ORF">SIMMY50_76</name>
</gene>
<proteinExistence type="predicted"/>
<sequence>MTTTFPKEMNAAFHPDNEQTTQLCKTIQQISGVEIKRVHVVMAIHHYKQNDAAHQPDHMLAVLAEAAHIIQSFPDLEKWRTQIMLGCLFHDTHCHIDRDMHHLLGAEHAQEALLEYACGYGMSRADVYLISQAVLEHRASWKYPRINPVSNAVASADRGYPDLKKYIRRAVQYRYKRMAVINMNTIIDESIEHMVEKFGDGGYAWESYPTYAAVMHGDAIQQVKQQLRSKEGKAQLKEYAELHFDEWVE</sequence>
<accession>A0A173GDI2</accession>
<keyword evidence="1" id="KW-0378">Hydrolase</keyword>
<dbReference type="Proteomes" id="UP000222975">
    <property type="component" value="Segment"/>
</dbReference>
<keyword evidence="2" id="KW-1185">Reference proteome</keyword>
<protein>
    <submittedName>
        <fullName evidence="1">Putative phosphohydrolase</fullName>
    </submittedName>
</protein>
<dbReference type="GO" id="GO:0016787">
    <property type="term" value="F:hydrolase activity"/>
    <property type="evidence" value="ECO:0007669"/>
    <property type="project" value="UniProtKB-KW"/>
</dbReference>
<dbReference type="Gene3D" id="1.10.3210.10">
    <property type="entry name" value="Hypothetical protein af1432"/>
    <property type="match status" value="1"/>
</dbReference>
<evidence type="ECO:0000313" key="1">
    <source>
        <dbReference type="EMBL" id="ANH51538.1"/>
    </source>
</evidence>
<evidence type="ECO:0000313" key="2">
    <source>
        <dbReference type="Proteomes" id="UP000222975"/>
    </source>
</evidence>
<dbReference type="EMBL" id="KU886223">
    <property type="protein sequence ID" value="ANH51538.1"/>
    <property type="molecule type" value="Genomic_DNA"/>
</dbReference>
<dbReference type="SUPFAM" id="SSF109604">
    <property type="entry name" value="HD-domain/PDEase-like"/>
    <property type="match status" value="1"/>
</dbReference>
<name>A0A173GDI2_9CAUD</name>
<organism evidence="1 2">
    <name type="scientific">Erwinia phage vB_EamM_Simmy50</name>
    <dbReference type="NCBI Taxonomy" id="1815988"/>
    <lineage>
        <taxon>Viruses</taxon>
        <taxon>Duplodnaviria</taxon>
        <taxon>Heunggongvirae</taxon>
        <taxon>Uroviricota</taxon>
        <taxon>Caudoviricetes</taxon>
        <taxon>Chimalliviridae</taxon>
        <taxon>Agricanvirus</taxon>
        <taxon>Agricanvirus simmy50</taxon>
    </lineage>
</organism>
<reference evidence="2" key="1">
    <citation type="submission" date="2016-03" db="EMBL/GenBank/DDBJ databases">
        <authorList>
            <person name="Sharma R."/>
            <person name="Simister A.R."/>
            <person name="Berg J.A."/>
            <person name="Jensen G.L."/>
            <person name="Keele B.R."/>
            <person name="Ward M.E.H."/>
            <person name="Breakwell D.P."/>
            <person name="Hope S."/>
            <person name="Grose J.H."/>
        </authorList>
    </citation>
    <scope>NUCLEOTIDE SEQUENCE [LARGE SCALE GENOMIC DNA]</scope>
</reference>